<dbReference type="SUPFAM" id="SSF48726">
    <property type="entry name" value="Immunoglobulin"/>
    <property type="match status" value="5"/>
</dbReference>
<dbReference type="GO" id="GO:0006955">
    <property type="term" value="P:immune response"/>
    <property type="evidence" value="ECO:0007669"/>
    <property type="project" value="TreeGrafter"/>
</dbReference>
<dbReference type="GO" id="GO:0042130">
    <property type="term" value="P:negative regulation of T cell proliferation"/>
    <property type="evidence" value="ECO:0007669"/>
    <property type="project" value="TreeGrafter"/>
</dbReference>
<keyword evidence="4 12" id="KW-0732">Signal</keyword>
<keyword evidence="15" id="KW-1185">Reference proteome</keyword>
<evidence type="ECO:0000256" key="3">
    <source>
        <dbReference type="ARBA" id="ARBA00022692"/>
    </source>
</evidence>
<dbReference type="GeneTree" id="ENSGT00540000073890"/>
<keyword evidence="3 11" id="KW-0812">Transmembrane</keyword>
<evidence type="ECO:0000256" key="1">
    <source>
        <dbReference type="ARBA" id="ARBA00004251"/>
    </source>
</evidence>
<dbReference type="GO" id="GO:0031295">
    <property type="term" value="P:T cell costimulation"/>
    <property type="evidence" value="ECO:0007669"/>
    <property type="project" value="TreeGrafter"/>
</dbReference>
<dbReference type="InterPro" id="IPR036179">
    <property type="entry name" value="Ig-like_dom_sf"/>
</dbReference>
<dbReference type="CDD" id="cd00096">
    <property type="entry name" value="Ig"/>
    <property type="match status" value="2"/>
</dbReference>
<dbReference type="PANTHER" id="PTHR25466">
    <property type="entry name" value="T-LYMPHOCYTE ACTIVATION ANTIGEN"/>
    <property type="match status" value="1"/>
</dbReference>
<dbReference type="GO" id="GO:0071222">
    <property type="term" value="P:cellular response to lipopolysaccharide"/>
    <property type="evidence" value="ECO:0007669"/>
    <property type="project" value="TreeGrafter"/>
</dbReference>
<evidence type="ECO:0000256" key="12">
    <source>
        <dbReference type="SAM" id="SignalP"/>
    </source>
</evidence>
<evidence type="ECO:0000259" key="13">
    <source>
        <dbReference type="PROSITE" id="PS50835"/>
    </source>
</evidence>
<feature type="domain" description="Ig-like" evidence="13">
    <location>
        <begin position="36"/>
        <end position="134"/>
    </location>
</feature>
<evidence type="ECO:0000256" key="8">
    <source>
        <dbReference type="ARBA" id="ARBA00023170"/>
    </source>
</evidence>
<dbReference type="PROSITE" id="PS50835">
    <property type="entry name" value="IG_LIKE"/>
    <property type="match status" value="4"/>
</dbReference>
<feature type="transmembrane region" description="Helical" evidence="11">
    <location>
        <begin position="600"/>
        <end position="620"/>
    </location>
</feature>
<feature type="domain" description="Ig-like" evidence="13">
    <location>
        <begin position="361"/>
        <end position="451"/>
    </location>
</feature>
<protein>
    <recommendedName>
        <fullName evidence="13">Ig-like domain-containing protein</fullName>
    </recommendedName>
</protein>
<dbReference type="InterPro" id="IPR013783">
    <property type="entry name" value="Ig-like_fold"/>
</dbReference>
<feature type="chain" id="PRO_5018789372" description="Ig-like domain-containing protein" evidence="12">
    <location>
        <begin position="23"/>
        <end position="629"/>
    </location>
</feature>
<keyword evidence="5 11" id="KW-1133">Transmembrane helix</keyword>
<evidence type="ECO:0000256" key="4">
    <source>
        <dbReference type="ARBA" id="ARBA00022729"/>
    </source>
</evidence>
<dbReference type="InterPro" id="IPR051713">
    <property type="entry name" value="T-cell_Activation_Regulation"/>
</dbReference>
<feature type="domain" description="Ig-like" evidence="13">
    <location>
        <begin position="480"/>
        <end position="578"/>
    </location>
</feature>
<dbReference type="GO" id="GO:0042102">
    <property type="term" value="P:positive regulation of T cell proliferation"/>
    <property type="evidence" value="ECO:0007669"/>
    <property type="project" value="TreeGrafter"/>
</dbReference>
<feature type="signal peptide" evidence="12">
    <location>
        <begin position="1"/>
        <end position="22"/>
    </location>
</feature>
<proteinExistence type="predicted"/>
<evidence type="ECO:0000256" key="2">
    <source>
        <dbReference type="ARBA" id="ARBA00022475"/>
    </source>
</evidence>
<accession>A0A3Q3FYJ7</accession>
<dbReference type="InterPro" id="IPR003599">
    <property type="entry name" value="Ig_sub"/>
</dbReference>
<evidence type="ECO:0000256" key="10">
    <source>
        <dbReference type="ARBA" id="ARBA00023319"/>
    </source>
</evidence>
<name>A0A3Q3FYJ7_9LABR</name>
<evidence type="ECO:0000256" key="7">
    <source>
        <dbReference type="ARBA" id="ARBA00023157"/>
    </source>
</evidence>
<sequence length="629" mass="70180">MASAGFLLLTLAVLNSIGSVKSIAFVKIHCKTQNIGQYEQESRLDCVIHYSGEVKDPEIMVVTWSREGVEEPILKYENGKLTSLPGYSFAEPSWNNKNVNVSLLIHKTAVKDEGVYICFVTTNSGYKLNQTRLNVTAKYGVPTIQPQPQDIDLDTDGSLTCKSTGYPKGRLSWFDKDNKPWLDQPEVKVLKTENGLFTLSSTLKIQRGSSFSQYTCKVFNARGDEEAEESFISGGSSQSHAQSSVEIHCKTQNVGQYDQQSRLDCVIHHAEDLEDPEIVVVTWSRQGVEEPILKYENGKLTSLPGYSFAEPSWNNKNVNVSLLIHKTAVKDEGVYTCHVTTDSGFNTNQTRLNVTAKYGVPTIQPQPQNIDLNTDGSLTCKSTGYPKGRLSWFDKDNKPWLDQPEVEVLKTENGLFTLSSTLKIQRGSAFSQYTCKVFNARGDEEAEKSFISVGSSQSHAESFYHLAAFVKIHCKTQNVGQYEQESRLDCVIHHAEDLKVPEIVAIIWSREGVEEPVLKYENGKLTSLPGYSFAEPSWNNKNVNVSLLIHKTAVKDEGDYTCYVFTNSGFNTNQTRLSVTGLGQDTKDAKDSNMILATKIVAPVLVVGSLIVGLLVLLLYKRQSWREYH</sequence>
<dbReference type="InParanoid" id="A0A3Q3FYJ7"/>
<dbReference type="GO" id="GO:0007166">
    <property type="term" value="P:cell surface receptor signaling pathway"/>
    <property type="evidence" value="ECO:0007669"/>
    <property type="project" value="TreeGrafter"/>
</dbReference>
<keyword evidence="7" id="KW-1015">Disulfide bond</keyword>
<dbReference type="AlphaFoldDB" id="A0A3Q3FYJ7"/>
<organism evidence="14 15">
    <name type="scientific">Labrus bergylta</name>
    <name type="common">ballan wrasse</name>
    <dbReference type="NCBI Taxonomy" id="56723"/>
    <lineage>
        <taxon>Eukaryota</taxon>
        <taxon>Metazoa</taxon>
        <taxon>Chordata</taxon>
        <taxon>Craniata</taxon>
        <taxon>Vertebrata</taxon>
        <taxon>Euteleostomi</taxon>
        <taxon>Actinopterygii</taxon>
        <taxon>Neopterygii</taxon>
        <taxon>Teleostei</taxon>
        <taxon>Neoteleostei</taxon>
        <taxon>Acanthomorphata</taxon>
        <taxon>Eupercaria</taxon>
        <taxon>Labriformes</taxon>
        <taxon>Labridae</taxon>
        <taxon>Labrus</taxon>
    </lineage>
</organism>
<dbReference type="SMART" id="SM00409">
    <property type="entry name" value="IG"/>
    <property type="match status" value="3"/>
</dbReference>
<reference evidence="14" key="2">
    <citation type="submission" date="2025-09" db="UniProtKB">
        <authorList>
            <consortium name="Ensembl"/>
        </authorList>
    </citation>
    <scope>IDENTIFICATION</scope>
</reference>
<dbReference type="Pfam" id="PF07686">
    <property type="entry name" value="V-set"/>
    <property type="match status" value="3"/>
</dbReference>
<evidence type="ECO:0000256" key="6">
    <source>
        <dbReference type="ARBA" id="ARBA00023136"/>
    </source>
</evidence>
<dbReference type="PANTHER" id="PTHR25466:SF9">
    <property type="entry name" value="FIBRONECTIN TYPE-III DOMAIN-CONTAINING PROTEIN"/>
    <property type="match status" value="1"/>
</dbReference>
<dbReference type="InterPro" id="IPR007110">
    <property type="entry name" value="Ig-like_dom"/>
</dbReference>
<feature type="domain" description="Ig-like" evidence="13">
    <location>
        <begin position="185"/>
        <end position="353"/>
    </location>
</feature>
<dbReference type="GO" id="GO:0009897">
    <property type="term" value="C:external side of plasma membrane"/>
    <property type="evidence" value="ECO:0007669"/>
    <property type="project" value="TreeGrafter"/>
</dbReference>
<keyword evidence="9" id="KW-0325">Glycoprotein</keyword>
<evidence type="ECO:0000256" key="9">
    <source>
        <dbReference type="ARBA" id="ARBA00023180"/>
    </source>
</evidence>
<evidence type="ECO:0000313" key="15">
    <source>
        <dbReference type="Proteomes" id="UP000261660"/>
    </source>
</evidence>
<dbReference type="InterPro" id="IPR013106">
    <property type="entry name" value="Ig_V-set"/>
</dbReference>
<keyword evidence="8" id="KW-0675">Receptor</keyword>
<dbReference type="Gene3D" id="2.60.40.10">
    <property type="entry name" value="Immunoglobulins"/>
    <property type="match status" value="5"/>
</dbReference>
<evidence type="ECO:0000256" key="11">
    <source>
        <dbReference type="SAM" id="Phobius"/>
    </source>
</evidence>
<keyword evidence="2" id="KW-1003">Cell membrane</keyword>
<evidence type="ECO:0000256" key="5">
    <source>
        <dbReference type="ARBA" id="ARBA00022989"/>
    </source>
</evidence>
<comment type="subcellular location">
    <subcellularLocation>
        <location evidence="1">Cell membrane</location>
        <topology evidence="1">Single-pass type I membrane protein</topology>
    </subcellularLocation>
</comment>
<reference evidence="14" key="1">
    <citation type="submission" date="2025-08" db="UniProtKB">
        <authorList>
            <consortium name="Ensembl"/>
        </authorList>
    </citation>
    <scope>IDENTIFICATION</scope>
</reference>
<keyword evidence="10" id="KW-0393">Immunoglobulin domain</keyword>
<dbReference type="Ensembl" id="ENSLBET00000025115.1">
    <property type="protein sequence ID" value="ENSLBEP00000023873.1"/>
    <property type="gene ID" value="ENSLBEG00000018313.1"/>
</dbReference>
<dbReference type="Proteomes" id="UP000261660">
    <property type="component" value="Unplaced"/>
</dbReference>
<keyword evidence="6 11" id="KW-0472">Membrane</keyword>
<dbReference type="STRING" id="56723.ENSLBEP00000023873"/>
<evidence type="ECO:0000313" key="14">
    <source>
        <dbReference type="Ensembl" id="ENSLBEP00000023873.1"/>
    </source>
</evidence>